<evidence type="ECO:0000313" key="3">
    <source>
        <dbReference type="Proteomes" id="UP001321520"/>
    </source>
</evidence>
<organism evidence="2 3">
    <name type="scientific">Microbulbifer spongiae</name>
    <dbReference type="NCBI Taxonomy" id="2944933"/>
    <lineage>
        <taxon>Bacteria</taxon>
        <taxon>Pseudomonadati</taxon>
        <taxon>Pseudomonadota</taxon>
        <taxon>Gammaproteobacteria</taxon>
        <taxon>Cellvibrionales</taxon>
        <taxon>Microbulbiferaceae</taxon>
        <taxon>Microbulbifer</taxon>
    </lineage>
</organism>
<dbReference type="RefSeq" id="WP_301416936.1">
    <property type="nucleotide sequence ID" value="NZ_CP098023.1"/>
</dbReference>
<sequence length="135" mass="15173">MKTLFNFLIAAVISGFSMASLADPIQDLSMNLYKAGWYPNFIQGAGPLTCPRTCEIWVGTRAEQEKSSDMDQDSERAAVCKVTRDVSIIFEGINDPSSHWIYGNQFDDEPVCYVAHRSGWVERSEYFMCLCVQPG</sequence>
<accession>A0ABY9EBZ5</accession>
<dbReference type="Proteomes" id="UP001321520">
    <property type="component" value="Chromosome"/>
</dbReference>
<evidence type="ECO:0000256" key="1">
    <source>
        <dbReference type="SAM" id="SignalP"/>
    </source>
</evidence>
<evidence type="ECO:0000313" key="2">
    <source>
        <dbReference type="EMBL" id="WKD50544.1"/>
    </source>
</evidence>
<gene>
    <name evidence="2" type="ORF">M8T91_03720</name>
</gene>
<name>A0ABY9EBZ5_9GAMM</name>
<keyword evidence="3" id="KW-1185">Reference proteome</keyword>
<keyword evidence="1" id="KW-0732">Signal</keyword>
<dbReference type="EMBL" id="CP098023">
    <property type="protein sequence ID" value="WKD50544.1"/>
    <property type="molecule type" value="Genomic_DNA"/>
</dbReference>
<feature type="chain" id="PRO_5046134118" evidence="1">
    <location>
        <begin position="23"/>
        <end position="135"/>
    </location>
</feature>
<proteinExistence type="predicted"/>
<reference evidence="2 3" key="1">
    <citation type="submission" date="2022-05" db="EMBL/GenBank/DDBJ databases">
        <title>Microbulbifer sp. nov., isolated from sponge.</title>
        <authorList>
            <person name="Gao L."/>
        </authorList>
    </citation>
    <scope>NUCLEOTIDE SEQUENCE [LARGE SCALE GENOMIC DNA]</scope>
    <source>
        <strain evidence="2 3">MI-G</strain>
    </source>
</reference>
<feature type="signal peptide" evidence="1">
    <location>
        <begin position="1"/>
        <end position="22"/>
    </location>
</feature>
<protein>
    <submittedName>
        <fullName evidence="2">Uncharacterized protein</fullName>
    </submittedName>
</protein>